<dbReference type="EMBL" id="KZ308904">
    <property type="protein sequence ID" value="KAG8235372.1"/>
    <property type="molecule type" value="Genomic_DNA"/>
</dbReference>
<gene>
    <name evidence="1" type="ORF">J437_LFUL012583</name>
</gene>
<accession>A0A8K0P6Y5</accession>
<reference evidence="1" key="2">
    <citation type="submission" date="2017-10" db="EMBL/GenBank/DDBJ databases">
        <title>Ladona fulva Genome sequencing and assembly.</title>
        <authorList>
            <person name="Murali S."/>
            <person name="Richards S."/>
            <person name="Bandaranaike D."/>
            <person name="Bellair M."/>
            <person name="Blankenburg K."/>
            <person name="Chao H."/>
            <person name="Dinh H."/>
            <person name="Doddapaneni H."/>
            <person name="Dugan-Rocha S."/>
            <person name="Elkadiri S."/>
            <person name="Gnanaolivu R."/>
            <person name="Hernandez B."/>
            <person name="Skinner E."/>
            <person name="Javaid M."/>
            <person name="Lee S."/>
            <person name="Li M."/>
            <person name="Ming W."/>
            <person name="Munidasa M."/>
            <person name="Muniz J."/>
            <person name="Nguyen L."/>
            <person name="Hughes D."/>
            <person name="Osuji N."/>
            <person name="Pu L.-L."/>
            <person name="Puazo M."/>
            <person name="Qu C."/>
            <person name="Quiroz J."/>
            <person name="Raj R."/>
            <person name="Weissenberger G."/>
            <person name="Xin Y."/>
            <person name="Zou X."/>
            <person name="Han Y."/>
            <person name="Worley K."/>
            <person name="Muzny D."/>
            <person name="Gibbs R."/>
        </authorList>
    </citation>
    <scope>NUCLEOTIDE SEQUENCE</scope>
    <source>
        <strain evidence="1">Sampled in the wild</strain>
    </source>
</reference>
<organism evidence="1 2">
    <name type="scientific">Ladona fulva</name>
    <name type="common">Scarce chaser dragonfly</name>
    <name type="synonym">Libellula fulva</name>
    <dbReference type="NCBI Taxonomy" id="123851"/>
    <lineage>
        <taxon>Eukaryota</taxon>
        <taxon>Metazoa</taxon>
        <taxon>Ecdysozoa</taxon>
        <taxon>Arthropoda</taxon>
        <taxon>Hexapoda</taxon>
        <taxon>Insecta</taxon>
        <taxon>Pterygota</taxon>
        <taxon>Palaeoptera</taxon>
        <taxon>Odonata</taxon>
        <taxon>Epiprocta</taxon>
        <taxon>Anisoptera</taxon>
        <taxon>Libelluloidea</taxon>
        <taxon>Libellulidae</taxon>
        <taxon>Ladona</taxon>
    </lineage>
</organism>
<name>A0A8K0P6Y5_LADFU</name>
<reference evidence="1" key="1">
    <citation type="submission" date="2013-04" db="EMBL/GenBank/DDBJ databases">
        <authorList>
            <person name="Qu J."/>
            <person name="Murali S.C."/>
            <person name="Bandaranaike D."/>
            <person name="Bellair M."/>
            <person name="Blankenburg K."/>
            <person name="Chao H."/>
            <person name="Dinh H."/>
            <person name="Doddapaneni H."/>
            <person name="Downs B."/>
            <person name="Dugan-Rocha S."/>
            <person name="Elkadiri S."/>
            <person name="Gnanaolivu R.D."/>
            <person name="Hernandez B."/>
            <person name="Javaid M."/>
            <person name="Jayaseelan J.C."/>
            <person name="Lee S."/>
            <person name="Li M."/>
            <person name="Ming W."/>
            <person name="Munidasa M."/>
            <person name="Muniz J."/>
            <person name="Nguyen L."/>
            <person name="Ongeri F."/>
            <person name="Osuji N."/>
            <person name="Pu L.-L."/>
            <person name="Puazo M."/>
            <person name="Qu C."/>
            <person name="Quiroz J."/>
            <person name="Raj R."/>
            <person name="Weissenberger G."/>
            <person name="Xin Y."/>
            <person name="Zou X."/>
            <person name="Han Y."/>
            <person name="Richards S."/>
            <person name="Worley K."/>
            <person name="Muzny D."/>
            <person name="Gibbs R."/>
        </authorList>
    </citation>
    <scope>NUCLEOTIDE SEQUENCE</scope>
    <source>
        <strain evidence="1">Sampled in the wild</strain>
    </source>
</reference>
<evidence type="ECO:0000313" key="2">
    <source>
        <dbReference type="Proteomes" id="UP000792457"/>
    </source>
</evidence>
<protein>
    <submittedName>
        <fullName evidence="1">Uncharacterized protein</fullName>
    </submittedName>
</protein>
<sequence length="132" mass="15504">MDMIFATSYTRSLYKSGALKYLLSEVERYNKANLAAQETRWKGNGTFDTRNHTVFHKCGVAFKVNKRLKESVLNFKPINKRICLQRLKTKCFKLSIINFHTETEDKDEITKETVFLKLKQVFDTIPTNYIKI</sequence>
<keyword evidence="2" id="KW-1185">Reference proteome</keyword>
<proteinExistence type="predicted"/>
<dbReference type="AlphaFoldDB" id="A0A8K0P6Y5"/>
<evidence type="ECO:0000313" key="1">
    <source>
        <dbReference type="EMBL" id="KAG8235372.1"/>
    </source>
</evidence>
<feature type="non-terminal residue" evidence="1">
    <location>
        <position position="132"/>
    </location>
</feature>
<comment type="caution">
    <text evidence="1">The sequence shown here is derived from an EMBL/GenBank/DDBJ whole genome shotgun (WGS) entry which is preliminary data.</text>
</comment>
<dbReference type="Proteomes" id="UP000792457">
    <property type="component" value="Unassembled WGS sequence"/>
</dbReference>
<dbReference type="OrthoDB" id="6627613at2759"/>